<name>A0A0F9I5V7_9ZZZZ</name>
<dbReference type="Pfam" id="PF23926">
    <property type="entry name" value="LtfC"/>
    <property type="match status" value="1"/>
</dbReference>
<sequence>MSAPIWNIILEEGSDFDLEVTYQAADCVAKPVTGYGASFQIRNDPDDPTSLVTASVANGRVSVAGSSGIFSINVPATSVDAVKNLINSNARYNFVIWPGASTPAVDPKRLLEGSISYRKAFASTY</sequence>
<protein>
    <recommendedName>
        <fullName evidence="1">LtfC/p132/Gp6 beta-sandwich domain-containing protein</fullName>
    </recommendedName>
</protein>
<proteinExistence type="predicted"/>
<dbReference type="AlphaFoldDB" id="A0A0F9I5V7"/>
<organism evidence="2">
    <name type="scientific">marine sediment metagenome</name>
    <dbReference type="NCBI Taxonomy" id="412755"/>
    <lineage>
        <taxon>unclassified sequences</taxon>
        <taxon>metagenomes</taxon>
        <taxon>ecological metagenomes</taxon>
    </lineage>
</organism>
<accession>A0A0F9I5V7</accession>
<gene>
    <name evidence="2" type="ORF">LCGC14_1981360</name>
</gene>
<reference evidence="2" key="1">
    <citation type="journal article" date="2015" name="Nature">
        <title>Complex archaea that bridge the gap between prokaryotes and eukaryotes.</title>
        <authorList>
            <person name="Spang A."/>
            <person name="Saw J.H."/>
            <person name="Jorgensen S.L."/>
            <person name="Zaremba-Niedzwiedzka K."/>
            <person name="Martijn J."/>
            <person name="Lind A.E."/>
            <person name="van Eijk R."/>
            <person name="Schleper C."/>
            <person name="Guy L."/>
            <person name="Ettema T.J."/>
        </authorList>
    </citation>
    <scope>NUCLEOTIDE SEQUENCE</scope>
</reference>
<evidence type="ECO:0000259" key="1">
    <source>
        <dbReference type="Pfam" id="PF23926"/>
    </source>
</evidence>
<comment type="caution">
    <text evidence="2">The sequence shown here is derived from an EMBL/GenBank/DDBJ whole genome shotgun (WGS) entry which is preliminary data.</text>
</comment>
<evidence type="ECO:0000313" key="2">
    <source>
        <dbReference type="EMBL" id="KKL82777.1"/>
    </source>
</evidence>
<dbReference type="InterPro" id="IPR055688">
    <property type="entry name" value="LtfC/p132/Gp6_b-sand"/>
</dbReference>
<feature type="domain" description="LtfC/p132/Gp6 beta-sandwich" evidence="1">
    <location>
        <begin position="7"/>
        <end position="116"/>
    </location>
</feature>
<dbReference type="EMBL" id="LAZR01022178">
    <property type="protein sequence ID" value="KKL82777.1"/>
    <property type="molecule type" value="Genomic_DNA"/>
</dbReference>